<dbReference type="AlphaFoldDB" id="A0A158R8D8"/>
<name>A0A158R8D8_TAEAS</name>
<dbReference type="Pfam" id="PF04938">
    <property type="entry name" value="SIP1"/>
    <property type="match status" value="1"/>
</dbReference>
<proteinExistence type="predicted"/>
<dbReference type="InterPro" id="IPR035426">
    <property type="entry name" value="Gemin2/Brr1"/>
</dbReference>
<protein>
    <submittedName>
        <fullName evidence="3">Gem-associated protein 2</fullName>
    </submittedName>
</protein>
<keyword evidence="2" id="KW-1185">Reference proteome</keyword>
<accession>A0A158R8D8</accession>
<evidence type="ECO:0000313" key="3">
    <source>
        <dbReference type="WBParaSite" id="TASK_0000524601-mRNA-1"/>
    </source>
</evidence>
<evidence type="ECO:0000313" key="1">
    <source>
        <dbReference type="EMBL" id="VDK34756.1"/>
    </source>
</evidence>
<dbReference type="WBParaSite" id="TASK_0000524601-mRNA-1">
    <property type="protein sequence ID" value="TASK_0000524601-mRNA-1"/>
    <property type="gene ID" value="TASK_0000524601"/>
</dbReference>
<dbReference type="STRING" id="60517.A0A158R8D8"/>
<evidence type="ECO:0000313" key="2">
    <source>
        <dbReference type="Proteomes" id="UP000282613"/>
    </source>
</evidence>
<gene>
    <name evidence="1" type="ORF">TASK_LOCUS5247</name>
</gene>
<dbReference type="EMBL" id="UYRS01018402">
    <property type="protein sequence ID" value="VDK34756.1"/>
    <property type="molecule type" value="Genomic_DNA"/>
</dbReference>
<dbReference type="Proteomes" id="UP000282613">
    <property type="component" value="Unassembled WGS sequence"/>
</dbReference>
<dbReference type="OrthoDB" id="428895at2759"/>
<reference evidence="1 2" key="2">
    <citation type="submission" date="2018-11" db="EMBL/GenBank/DDBJ databases">
        <authorList>
            <consortium name="Pathogen Informatics"/>
        </authorList>
    </citation>
    <scope>NUCLEOTIDE SEQUENCE [LARGE SCALE GENOMIC DNA]</scope>
</reference>
<sequence>MRPGSEGDEGEGSCSDFSSGDELLQQALPVDECGGADPPDASKILLCPNEYLRHVRLEASKLPQTLVSPLHTLNKDEVEVTEVVGVRASFQDFSEAWKHAQAHKFQKSQKEFSYLVKQLLPSKAFPSDAGSLVASLASDNCINWLANHQPKLSYFVGLSQKSEHRKGDDSRDRLFCFVIVSVVAFAFGQRDLLEDT</sequence>
<organism evidence="3">
    <name type="scientific">Taenia asiatica</name>
    <name type="common">Asian tapeworm</name>
    <dbReference type="NCBI Taxonomy" id="60517"/>
    <lineage>
        <taxon>Eukaryota</taxon>
        <taxon>Metazoa</taxon>
        <taxon>Spiralia</taxon>
        <taxon>Lophotrochozoa</taxon>
        <taxon>Platyhelminthes</taxon>
        <taxon>Cestoda</taxon>
        <taxon>Eucestoda</taxon>
        <taxon>Cyclophyllidea</taxon>
        <taxon>Taeniidae</taxon>
        <taxon>Taenia</taxon>
    </lineage>
</organism>
<dbReference type="GO" id="GO:0000387">
    <property type="term" value="P:spliceosomal snRNP assembly"/>
    <property type="evidence" value="ECO:0007669"/>
    <property type="project" value="InterPro"/>
</dbReference>
<reference evidence="3" key="1">
    <citation type="submission" date="2016-04" db="UniProtKB">
        <authorList>
            <consortium name="WormBaseParasite"/>
        </authorList>
    </citation>
    <scope>IDENTIFICATION</scope>
</reference>